<name>A0A1K2H6I9_9LACT</name>
<dbReference type="STRING" id="1122154.SAMN02746068_00540"/>
<protein>
    <submittedName>
        <fullName evidence="3">Uncharacterized protein</fullName>
    </submittedName>
</protein>
<evidence type="ECO:0000256" key="1">
    <source>
        <dbReference type="SAM" id="Phobius"/>
    </source>
</evidence>
<evidence type="ECO:0000313" key="2">
    <source>
        <dbReference type="EMBL" id="PCS02888.1"/>
    </source>
</evidence>
<reference evidence="3 4" key="2">
    <citation type="submission" date="2016-11" db="EMBL/GenBank/DDBJ databases">
        <authorList>
            <person name="Jaros S."/>
            <person name="Januszkiewicz K."/>
            <person name="Wedrychowicz H."/>
        </authorList>
    </citation>
    <scope>NUCLEOTIDE SEQUENCE [LARGE SCALE GENOMIC DNA]</scope>
    <source>
        <strain evidence="3 4">DSM 22330</strain>
    </source>
</reference>
<dbReference type="Proteomes" id="UP000185655">
    <property type="component" value="Unassembled WGS sequence"/>
</dbReference>
<evidence type="ECO:0000313" key="5">
    <source>
        <dbReference type="Proteomes" id="UP000218979"/>
    </source>
</evidence>
<accession>A0A1K2H6I9</accession>
<feature type="transmembrane region" description="Helical" evidence="1">
    <location>
        <begin position="6"/>
        <end position="21"/>
    </location>
</feature>
<feature type="transmembrane region" description="Helical" evidence="1">
    <location>
        <begin position="57"/>
        <end position="76"/>
    </location>
</feature>
<dbReference type="RefSeq" id="WP_031366647.1">
    <property type="nucleotide sequence ID" value="NZ_FPKS01000002.1"/>
</dbReference>
<dbReference type="AlphaFoldDB" id="A0A1K2H6I9"/>
<sequence>MTYDVAIISVITFIISMICLEKNHVPMFVKTLSMLKIVPLCLLVILLSMGLTVLTHLLYFVIVVSIMSACLIFWRYHKHTETWGQMEEKK</sequence>
<keyword evidence="1" id="KW-1133">Transmembrane helix</keyword>
<evidence type="ECO:0000313" key="4">
    <source>
        <dbReference type="Proteomes" id="UP000185655"/>
    </source>
</evidence>
<dbReference type="OrthoDB" id="2243691at2"/>
<dbReference type="Proteomes" id="UP000218979">
    <property type="component" value="Unassembled WGS sequence"/>
</dbReference>
<keyword evidence="1" id="KW-0472">Membrane</keyword>
<keyword evidence="1" id="KW-0812">Transmembrane</keyword>
<keyword evidence="5" id="KW-1185">Reference proteome</keyword>
<dbReference type="EMBL" id="FPKS01000002">
    <property type="protein sequence ID" value="SFZ72003.1"/>
    <property type="molecule type" value="Genomic_DNA"/>
</dbReference>
<proteinExistence type="predicted"/>
<evidence type="ECO:0000313" key="3">
    <source>
        <dbReference type="EMBL" id="SFZ72003.1"/>
    </source>
</evidence>
<organism evidence="3 4">
    <name type="scientific">Pseudolactococcus chungangensis CAU 28 = DSM 22330</name>
    <dbReference type="NCBI Taxonomy" id="1122154"/>
    <lineage>
        <taxon>Bacteria</taxon>
        <taxon>Bacillati</taxon>
        <taxon>Bacillota</taxon>
        <taxon>Bacilli</taxon>
        <taxon>Lactobacillales</taxon>
        <taxon>Streptococcaceae</taxon>
        <taxon>Pseudolactococcus</taxon>
    </lineage>
</organism>
<dbReference type="EMBL" id="JXJT01000012">
    <property type="protein sequence ID" value="PCS02888.1"/>
    <property type="molecule type" value="Genomic_DNA"/>
</dbReference>
<gene>
    <name evidence="2" type="ORF">RR45_GL000401</name>
    <name evidence="3" type="ORF">SAMN02746068_00540</name>
</gene>
<feature type="transmembrane region" description="Helical" evidence="1">
    <location>
        <begin position="33"/>
        <end position="51"/>
    </location>
</feature>
<reference evidence="2 5" key="1">
    <citation type="submission" date="2014-12" db="EMBL/GenBank/DDBJ databases">
        <title>Draft genome sequences of 10 type strains of Lactococcus.</title>
        <authorList>
            <person name="Sun Z."/>
            <person name="Zhong Z."/>
            <person name="Liu W."/>
            <person name="Zhang W."/>
            <person name="Zhang H."/>
        </authorList>
    </citation>
    <scope>NUCLEOTIDE SEQUENCE [LARGE SCALE GENOMIC DNA]</scope>
    <source>
        <strain evidence="2 5">DSM 22330</strain>
    </source>
</reference>